<evidence type="ECO:0000256" key="1">
    <source>
        <dbReference type="SAM" id="MobiDB-lite"/>
    </source>
</evidence>
<sequence>MPAEARDVGGTPLPADCDGRWGHAPAGRVRGSLGGMPTPADGGGRRGQCICRPSARRRRHAGCRLVRGTEASPMLPMKGWLKALHAGRWRGTSGHAPLRRDVGGNAHVGLVRGRRGACPCRPSARDVGARICRPSARDVGGTPMPPSARDVGGMPLPSGRWRGRLTCRFPLMRWPCIGPVISNRDKPTCLAFH</sequence>
<gene>
    <name evidence="2" type="ORF">HAX54_028104</name>
</gene>
<name>A0ABS8Y817_DATST</name>
<accession>A0ABS8Y817</accession>
<dbReference type="Proteomes" id="UP000823775">
    <property type="component" value="Unassembled WGS sequence"/>
</dbReference>
<evidence type="ECO:0000313" key="2">
    <source>
        <dbReference type="EMBL" id="MCE5166855.1"/>
    </source>
</evidence>
<reference evidence="2 3" key="1">
    <citation type="journal article" date="2021" name="BMC Genomics">
        <title>Datura genome reveals duplications of psychoactive alkaloid biosynthetic genes and high mutation rate following tissue culture.</title>
        <authorList>
            <person name="Rajewski A."/>
            <person name="Carter-House D."/>
            <person name="Stajich J."/>
            <person name="Litt A."/>
        </authorList>
    </citation>
    <scope>NUCLEOTIDE SEQUENCE [LARGE SCALE GENOMIC DNA]</scope>
    <source>
        <strain evidence="2">AR-01</strain>
    </source>
</reference>
<dbReference type="EMBL" id="JACEIK010034366">
    <property type="protein sequence ID" value="MCE5166855.1"/>
    <property type="molecule type" value="Genomic_DNA"/>
</dbReference>
<feature type="region of interest" description="Disordered" evidence="1">
    <location>
        <begin position="135"/>
        <end position="155"/>
    </location>
</feature>
<evidence type="ECO:0000313" key="3">
    <source>
        <dbReference type="Proteomes" id="UP000823775"/>
    </source>
</evidence>
<protein>
    <submittedName>
        <fullName evidence="2">Uncharacterized protein</fullName>
    </submittedName>
</protein>
<keyword evidence="3" id="KW-1185">Reference proteome</keyword>
<organism evidence="2 3">
    <name type="scientific">Datura stramonium</name>
    <name type="common">Jimsonweed</name>
    <name type="synonym">Common thornapple</name>
    <dbReference type="NCBI Taxonomy" id="4076"/>
    <lineage>
        <taxon>Eukaryota</taxon>
        <taxon>Viridiplantae</taxon>
        <taxon>Streptophyta</taxon>
        <taxon>Embryophyta</taxon>
        <taxon>Tracheophyta</taxon>
        <taxon>Spermatophyta</taxon>
        <taxon>Magnoliopsida</taxon>
        <taxon>eudicotyledons</taxon>
        <taxon>Gunneridae</taxon>
        <taxon>Pentapetalae</taxon>
        <taxon>asterids</taxon>
        <taxon>lamiids</taxon>
        <taxon>Solanales</taxon>
        <taxon>Solanaceae</taxon>
        <taxon>Solanoideae</taxon>
        <taxon>Datureae</taxon>
        <taxon>Datura</taxon>
    </lineage>
</organism>
<proteinExistence type="predicted"/>
<comment type="caution">
    <text evidence="2">The sequence shown here is derived from an EMBL/GenBank/DDBJ whole genome shotgun (WGS) entry which is preliminary data.</text>
</comment>
<feature type="region of interest" description="Disordered" evidence="1">
    <location>
        <begin position="1"/>
        <end position="46"/>
    </location>
</feature>